<name>A0A1S3DKI8_DIACI</name>
<organism evidence="3 4">
    <name type="scientific">Diaphorina citri</name>
    <name type="common">Asian citrus psyllid</name>
    <dbReference type="NCBI Taxonomy" id="121845"/>
    <lineage>
        <taxon>Eukaryota</taxon>
        <taxon>Metazoa</taxon>
        <taxon>Ecdysozoa</taxon>
        <taxon>Arthropoda</taxon>
        <taxon>Hexapoda</taxon>
        <taxon>Insecta</taxon>
        <taxon>Pterygota</taxon>
        <taxon>Neoptera</taxon>
        <taxon>Paraneoptera</taxon>
        <taxon>Hemiptera</taxon>
        <taxon>Sternorrhyncha</taxon>
        <taxon>Psylloidea</taxon>
        <taxon>Psyllidae</taxon>
        <taxon>Diaphorininae</taxon>
        <taxon>Diaphorina</taxon>
    </lineage>
</organism>
<dbReference type="STRING" id="121845.A0A1S3DKI8"/>
<accession>A0A1S3DKI8</accession>
<dbReference type="AlphaFoldDB" id="A0A1S3DKI8"/>
<sequence>MPAFGPPPQADITTPEKEEILLSPMRIPRSRKATGFTCGGWIDCWSIPIAAISINWIYHPMPAFGPPPQADITTPEKEEILLSPMRIPRSRKATGFTWPQESIFGEDQQFTDMNSTTTPRDSATAASNPTNAKPNHTPSAPADSNIDTSCGEDEISLKKEFDPRVYRPLDVIVSITMHDIQAHLMKGPQEELLSMRNECGTKTTVVVKMKGDIDIFITPLSLESLQRFIDALTPTLASVHPLTVLNHLHMSCIGVVEAANVLKRDQYLSQLQGGGSKRSTAERKSKPGDQVPCHTYEETIASQCGLEGVSFKVVKRSKFEREEDSNDSKDKTEIVAETTGDSKIVRDDVSSETINISHVKPEEVTSSSTPKGSRTPAPAPGGNGIGNGDTTDSATQPTPVGDTSKALVPLIDANASSCVIDVKSVWFNFAAPPRTPITRSKIAYTRLDWNLLSTASPGITAWMNPSNRCVIRGGHALRCRYRRSTAVVTCLMSQALDESSVHMPVKSRYGRFTPMAKTLQEDPSCQLCNILKKYLLKSTTGIEANLKEPDLPHLSTLRQGVIVLSRQWKNILYTPLLLEHNFKIKNHPMKPMNVTFAIPDPEEIEKIGCDCISIACRQWKNILYTPLLLEHNFKIKNHPMKPMNVTFAIPDPEEFDNYRYRRSTAVVTCLMSQALDESSVHMPVK</sequence>
<dbReference type="GeneID" id="103520452"/>
<dbReference type="GO" id="GO:0098793">
    <property type="term" value="C:presynapse"/>
    <property type="evidence" value="ECO:0007669"/>
    <property type="project" value="GOC"/>
</dbReference>
<dbReference type="PaxDb" id="121845-A0A1S3DKI8"/>
<feature type="compositionally biased region" description="Polar residues" evidence="1">
    <location>
        <begin position="108"/>
        <end position="138"/>
    </location>
</feature>
<dbReference type="RefSeq" id="XP_008483769.2">
    <property type="nucleotide sequence ID" value="XM_008485547.3"/>
</dbReference>
<feature type="region of interest" description="Disordered" evidence="1">
    <location>
        <begin position="106"/>
        <end position="150"/>
    </location>
</feature>
<evidence type="ECO:0000256" key="1">
    <source>
        <dbReference type="SAM" id="MobiDB-lite"/>
    </source>
</evidence>
<feature type="non-terminal residue" evidence="4">
    <location>
        <position position="685"/>
    </location>
</feature>
<dbReference type="InterPro" id="IPR056741">
    <property type="entry name" value="BLTP1_M"/>
</dbReference>
<dbReference type="InterPro" id="IPR033616">
    <property type="entry name" value="BLTP1"/>
</dbReference>
<evidence type="ECO:0000313" key="3">
    <source>
        <dbReference type="Proteomes" id="UP000079169"/>
    </source>
</evidence>
<dbReference type="Pfam" id="PF25039">
    <property type="entry name" value="BLTP1_M"/>
    <property type="match status" value="1"/>
</dbReference>
<feature type="domain" description="Bridge-like lipid transfer protein family member 1 middle region" evidence="2">
    <location>
        <begin position="363"/>
        <end position="593"/>
    </location>
</feature>
<proteinExistence type="predicted"/>
<dbReference type="PANTHER" id="PTHR31640">
    <property type="entry name" value="TRANSMEMBRANE PROTEIN KIAA1109"/>
    <property type="match status" value="1"/>
</dbReference>
<evidence type="ECO:0000259" key="2">
    <source>
        <dbReference type="Pfam" id="PF25039"/>
    </source>
</evidence>
<dbReference type="GO" id="GO:0048488">
    <property type="term" value="P:synaptic vesicle endocytosis"/>
    <property type="evidence" value="ECO:0007669"/>
    <property type="project" value="TreeGrafter"/>
</dbReference>
<protein>
    <submittedName>
        <fullName evidence="4">Uncharacterized protein LOC103520452</fullName>
    </submittedName>
</protein>
<dbReference type="KEGG" id="dci:103520452"/>
<dbReference type="PANTHER" id="PTHR31640:SF1">
    <property type="entry name" value="BRIDGE-LIKE LIPID TRANSFER PROTEIN FAMILY MEMBER 1"/>
    <property type="match status" value="1"/>
</dbReference>
<reference evidence="4" key="1">
    <citation type="submission" date="2025-08" db="UniProtKB">
        <authorList>
            <consortium name="RefSeq"/>
        </authorList>
    </citation>
    <scope>IDENTIFICATION</scope>
</reference>
<feature type="region of interest" description="Disordered" evidence="1">
    <location>
        <begin position="272"/>
        <end position="294"/>
    </location>
</feature>
<evidence type="ECO:0000313" key="4">
    <source>
        <dbReference type="RefSeq" id="XP_008483769.2"/>
    </source>
</evidence>
<feature type="region of interest" description="Disordered" evidence="1">
    <location>
        <begin position="343"/>
        <end position="401"/>
    </location>
</feature>
<keyword evidence="3" id="KW-1185">Reference proteome</keyword>
<gene>
    <name evidence="4" type="primary">LOC103520452</name>
</gene>
<dbReference type="Proteomes" id="UP000079169">
    <property type="component" value="Unplaced"/>
</dbReference>